<gene>
    <name evidence="1" type="ORF">Agabi119p4_1189</name>
</gene>
<protein>
    <submittedName>
        <fullName evidence="1">Uncharacterized protein</fullName>
    </submittedName>
</protein>
<dbReference type="EMBL" id="JABXXO010000001">
    <property type="protein sequence ID" value="KAF7785024.1"/>
    <property type="molecule type" value="Genomic_DNA"/>
</dbReference>
<name>A0A8H7FC38_AGABI</name>
<reference evidence="1 2" key="1">
    <citation type="journal article" name="Sci. Rep.">
        <title>Telomere-to-telomere assembled and centromere annotated genomes of the two main subspecies of the button mushroom Agaricus bisporus reveal especially polymorphic chromosome ends.</title>
        <authorList>
            <person name="Sonnenberg A.S.M."/>
            <person name="Sedaghat-Telgerd N."/>
            <person name="Lavrijssen B."/>
            <person name="Ohm R.A."/>
            <person name="Hendrickx P.M."/>
            <person name="Scholtmeijer K."/>
            <person name="Baars J.J.P."/>
            <person name="van Peer A."/>
        </authorList>
    </citation>
    <scope>NUCLEOTIDE SEQUENCE [LARGE SCALE GENOMIC DNA]</scope>
    <source>
        <strain evidence="1 2">H119_p4</strain>
    </source>
</reference>
<accession>A0A8H7FC38</accession>
<dbReference type="Proteomes" id="UP000629468">
    <property type="component" value="Unassembled WGS sequence"/>
</dbReference>
<proteinExistence type="predicted"/>
<comment type="caution">
    <text evidence="1">The sequence shown here is derived from an EMBL/GenBank/DDBJ whole genome shotgun (WGS) entry which is preliminary data.</text>
</comment>
<dbReference type="AlphaFoldDB" id="A0A8H7FC38"/>
<organism evidence="1 2">
    <name type="scientific">Agaricus bisporus var. burnettii</name>
    <dbReference type="NCBI Taxonomy" id="192524"/>
    <lineage>
        <taxon>Eukaryota</taxon>
        <taxon>Fungi</taxon>
        <taxon>Dikarya</taxon>
        <taxon>Basidiomycota</taxon>
        <taxon>Agaricomycotina</taxon>
        <taxon>Agaricomycetes</taxon>
        <taxon>Agaricomycetidae</taxon>
        <taxon>Agaricales</taxon>
        <taxon>Agaricineae</taxon>
        <taxon>Agaricaceae</taxon>
        <taxon>Agaricus</taxon>
    </lineage>
</organism>
<sequence>MPLPPDLGRICVECGKDFSTMKSGSARRHRTRCTHSLVQVIYPSLVTEGHEIMELIARGPGRYFICHRCDNPFRTSLEMMRHAPQCCVRPTRDVIPAYPNYVLFYGTDAPKLNTAGR</sequence>
<evidence type="ECO:0000313" key="2">
    <source>
        <dbReference type="Proteomes" id="UP000629468"/>
    </source>
</evidence>
<evidence type="ECO:0000313" key="1">
    <source>
        <dbReference type="EMBL" id="KAF7785024.1"/>
    </source>
</evidence>